<name>A0A382DX22_9ZZZZ</name>
<dbReference type="EMBL" id="UINC01041192">
    <property type="protein sequence ID" value="SVB42127.1"/>
    <property type="molecule type" value="Genomic_DNA"/>
</dbReference>
<evidence type="ECO:0000313" key="1">
    <source>
        <dbReference type="EMBL" id="SVB42127.1"/>
    </source>
</evidence>
<dbReference type="Gene3D" id="1.10.3420.10">
    <property type="entry name" value="putative ntp pyrophosphohydrolase like domain"/>
    <property type="match status" value="1"/>
</dbReference>
<dbReference type="AlphaFoldDB" id="A0A382DX22"/>
<dbReference type="InterPro" id="IPR023292">
    <property type="entry name" value="NTP_PyroPHydrolase-like_dom_sf"/>
</dbReference>
<dbReference type="InterPro" id="IPR033653">
    <property type="entry name" value="NTP-PPase_DR2231-like"/>
</dbReference>
<proteinExistence type="predicted"/>
<evidence type="ECO:0008006" key="2">
    <source>
        <dbReference type="Google" id="ProtNLM"/>
    </source>
</evidence>
<reference evidence="1" key="1">
    <citation type="submission" date="2018-05" db="EMBL/GenBank/DDBJ databases">
        <authorList>
            <person name="Lanie J.A."/>
            <person name="Ng W.-L."/>
            <person name="Kazmierczak K.M."/>
            <person name="Andrzejewski T.M."/>
            <person name="Davidsen T.M."/>
            <person name="Wayne K.J."/>
            <person name="Tettelin H."/>
            <person name="Glass J.I."/>
            <person name="Rusch D."/>
            <person name="Podicherti R."/>
            <person name="Tsui H.-C.T."/>
            <person name="Winkler M.E."/>
        </authorList>
    </citation>
    <scope>NUCLEOTIDE SEQUENCE</scope>
</reference>
<accession>A0A382DX22</accession>
<gene>
    <name evidence="1" type="ORF">METZ01_LOCUS194981</name>
</gene>
<dbReference type="InterPro" id="IPR021130">
    <property type="entry name" value="PRib-ATP_PPHydrolase-like"/>
</dbReference>
<dbReference type="Pfam" id="PF01503">
    <property type="entry name" value="PRA-PH"/>
    <property type="match status" value="1"/>
</dbReference>
<dbReference type="SUPFAM" id="SSF101386">
    <property type="entry name" value="all-alpha NTP pyrophosphatases"/>
    <property type="match status" value="1"/>
</dbReference>
<organism evidence="1">
    <name type="scientific">marine metagenome</name>
    <dbReference type="NCBI Taxonomy" id="408172"/>
    <lineage>
        <taxon>unclassified sequences</taxon>
        <taxon>metagenomes</taxon>
        <taxon>ecological metagenomes</taxon>
    </lineage>
</organism>
<sequence length="106" mass="11741">MQNLMEKVQTFHEVCGGHAGKIPTVDLSPETMALRVELLREEVEEYAQAITAGDLVGVADALTDILYVLLGAYVTHGLQTPAQELFDEVHRSNMSKLDEQGKPVYR</sequence>
<feature type="non-terminal residue" evidence="1">
    <location>
        <position position="106"/>
    </location>
</feature>
<protein>
    <recommendedName>
        <fullName evidence="2">NTP pyrophosphohydrolase MazG putative catalytic core domain-containing protein</fullName>
    </recommendedName>
</protein>
<dbReference type="CDD" id="cd11530">
    <property type="entry name" value="NTP-PPase_DR2231_like"/>
    <property type="match status" value="1"/>
</dbReference>